<protein>
    <submittedName>
        <fullName evidence="2">Uncharacterized protein</fullName>
    </submittedName>
</protein>
<keyword evidence="1" id="KW-0812">Transmembrane</keyword>
<keyword evidence="1" id="KW-0472">Membrane</keyword>
<dbReference type="RefSeq" id="WP_091709835.1">
    <property type="nucleotide sequence ID" value="NZ_FNCA01000004.1"/>
</dbReference>
<dbReference type="OrthoDB" id="124605at2157"/>
<organism evidence="2 3">
    <name type="scientific">Methanolobus vulcani</name>
    <dbReference type="NCBI Taxonomy" id="38026"/>
    <lineage>
        <taxon>Archaea</taxon>
        <taxon>Methanobacteriati</taxon>
        <taxon>Methanobacteriota</taxon>
        <taxon>Stenosarchaea group</taxon>
        <taxon>Methanomicrobia</taxon>
        <taxon>Methanosarcinales</taxon>
        <taxon>Methanosarcinaceae</taxon>
        <taxon>Methanolobus</taxon>
    </lineage>
</organism>
<evidence type="ECO:0000256" key="1">
    <source>
        <dbReference type="SAM" id="Phobius"/>
    </source>
</evidence>
<sequence>MLERKCVVALNVFIVILIAILLSGCTENGAETEEIIDTLESTDVDSFSIEEQYGESGETILVPDGIQVTDWKIAVDRILITLENTEASGIYINKISADVSFDDDMSTFRHYEASMNAELGPGEIKVISIRIHKFSDWEKPNLKSIEVS</sequence>
<dbReference type="AlphaFoldDB" id="A0A7Z7AWJ4"/>
<name>A0A7Z7AWJ4_9EURY</name>
<keyword evidence="3" id="KW-1185">Reference proteome</keyword>
<keyword evidence="1" id="KW-1133">Transmembrane helix</keyword>
<dbReference type="EMBL" id="FNCA01000004">
    <property type="protein sequence ID" value="SDF84009.1"/>
    <property type="molecule type" value="Genomic_DNA"/>
</dbReference>
<accession>A0A7Z7AWJ4</accession>
<proteinExistence type="predicted"/>
<dbReference type="Proteomes" id="UP000199259">
    <property type="component" value="Unassembled WGS sequence"/>
</dbReference>
<dbReference type="PROSITE" id="PS51257">
    <property type="entry name" value="PROKAR_LIPOPROTEIN"/>
    <property type="match status" value="1"/>
</dbReference>
<reference evidence="2 3" key="1">
    <citation type="submission" date="2016-10" db="EMBL/GenBank/DDBJ databases">
        <authorList>
            <person name="Varghese N."/>
            <person name="Submissions S."/>
        </authorList>
    </citation>
    <scope>NUCLEOTIDE SEQUENCE [LARGE SCALE GENOMIC DNA]</scope>
    <source>
        <strain evidence="2 3">PL 12/M</strain>
    </source>
</reference>
<feature type="transmembrane region" description="Helical" evidence="1">
    <location>
        <begin position="7"/>
        <end position="24"/>
    </location>
</feature>
<evidence type="ECO:0000313" key="3">
    <source>
        <dbReference type="Proteomes" id="UP000199259"/>
    </source>
</evidence>
<evidence type="ECO:0000313" key="2">
    <source>
        <dbReference type="EMBL" id="SDF84009.1"/>
    </source>
</evidence>
<gene>
    <name evidence="2" type="ORF">SAMN04488589_1483</name>
</gene>
<comment type="caution">
    <text evidence="2">The sequence shown here is derived from an EMBL/GenBank/DDBJ whole genome shotgun (WGS) entry which is preliminary data.</text>
</comment>